<dbReference type="SUPFAM" id="SSF54637">
    <property type="entry name" value="Thioesterase/thiol ester dehydrase-isomerase"/>
    <property type="match status" value="1"/>
</dbReference>
<dbReference type="Proteomes" id="UP000253868">
    <property type="component" value="Chromosome"/>
</dbReference>
<dbReference type="NCBIfam" id="NF041195">
    <property type="entry name" value="ScbA_BarX_GamBu"/>
    <property type="match status" value="1"/>
</dbReference>
<organism evidence="2 3">
    <name type="scientific">Streptomyces paludis</name>
    <dbReference type="NCBI Taxonomy" id="2282738"/>
    <lineage>
        <taxon>Bacteria</taxon>
        <taxon>Bacillati</taxon>
        <taxon>Actinomycetota</taxon>
        <taxon>Actinomycetes</taxon>
        <taxon>Kitasatosporales</taxon>
        <taxon>Streptomycetaceae</taxon>
        <taxon>Streptomyces</taxon>
    </lineage>
</organism>
<feature type="domain" description="A-factor biosynthesis hotdog" evidence="1">
    <location>
        <begin position="193"/>
        <end position="307"/>
    </location>
</feature>
<dbReference type="OrthoDB" id="7838374at2"/>
<dbReference type="GO" id="GO:0016740">
    <property type="term" value="F:transferase activity"/>
    <property type="evidence" value="ECO:0007669"/>
    <property type="project" value="InterPro"/>
</dbReference>
<dbReference type="Pfam" id="PF03756">
    <property type="entry name" value="AfsA"/>
    <property type="match status" value="2"/>
</dbReference>
<dbReference type="EMBL" id="CP031194">
    <property type="protein sequence ID" value="AXG81950.1"/>
    <property type="molecule type" value="Genomic_DNA"/>
</dbReference>
<evidence type="ECO:0000259" key="1">
    <source>
        <dbReference type="Pfam" id="PF03756"/>
    </source>
</evidence>
<sequence length="312" mass="34249">MYATTERTVTPQPVLTTTVAREFVHRAALAEVFLTGWRETGPDTFTVTAQWPRSHAFYTVEHGVHDPLMLCETVRQTFPLLTHAAYGLPFGYHLSWSSFRFTIDPRAMRIERTPADVELRVRCGDIRLRSGLPASMSMEIEVLRAGVTMAVATTRFGCHSPKVYQRLRSGRGTAACAFADAPAPPEPASCDVVSRTRRQDVVLSATASAGRWQMRVDTDHPVLFDHAVDHVPGMLLLETVRQASHALDPDPAPGVVTAMDITFHRYAEFGSPCWIDAHVVSPVSPGARCRTQVSAHQNGAPVFTASSAITTL</sequence>
<dbReference type="KEGG" id="spad:DVK44_34195"/>
<name>A0A345HZ26_9ACTN</name>
<dbReference type="RefSeq" id="WP_114664490.1">
    <property type="nucleotide sequence ID" value="NZ_CP031194.1"/>
</dbReference>
<accession>A0A345HZ26</accession>
<dbReference type="InterPro" id="IPR029069">
    <property type="entry name" value="HotDog_dom_sf"/>
</dbReference>
<dbReference type="InterPro" id="IPR005509">
    <property type="entry name" value="AfsA_hotdog_dom"/>
</dbReference>
<protein>
    <submittedName>
        <fullName evidence="2">Transcriptional regulator</fullName>
    </submittedName>
</protein>
<gene>
    <name evidence="2" type="ORF">DVK44_34195</name>
</gene>
<evidence type="ECO:0000313" key="2">
    <source>
        <dbReference type="EMBL" id="AXG81950.1"/>
    </source>
</evidence>
<dbReference type="InterPro" id="IPR047757">
    <property type="entry name" value="AfsA-like"/>
</dbReference>
<evidence type="ECO:0000313" key="3">
    <source>
        <dbReference type="Proteomes" id="UP000253868"/>
    </source>
</evidence>
<reference evidence="3" key="1">
    <citation type="submission" date="2018-07" db="EMBL/GenBank/DDBJ databases">
        <authorList>
            <person name="Zhao J."/>
        </authorList>
    </citation>
    <scope>NUCLEOTIDE SEQUENCE [LARGE SCALE GENOMIC DNA]</scope>
    <source>
        <strain evidence="3">GSSD-12</strain>
    </source>
</reference>
<feature type="domain" description="A-factor biosynthesis hotdog" evidence="1">
    <location>
        <begin position="23"/>
        <end position="157"/>
    </location>
</feature>
<dbReference type="AlphaFoldDB" id="A0A345HZ26"/>
<keyword evidence="3" id="KW-1185">Reference proteome</keyword>
<proteinExistence type="predicted"/>